<feature type="signal peptide" evidence="1">
    <location>
        <begin position="1"/>
        <end position="22"/>
    </location>
</feature>
<feature type="chain" id="PRO_5029564524" evidence="1">
    <location>
        <begin position="23"/>
        <end position="282"/>
    </location>
</feature>
<dbReference type="Proteomes" id="UP000593567">
    <property type="component" value="Unassembled WGS sequence"/>
</dbReference>
<evidence type="ECO:0000313" key="3">
    <source>
        <dbReference type="Proteomes" id="UP000593567"/>
    </source>
</evidence>
<keyword evidence="3" id="KW-1185">Reference proteome</keyword>
<accession>A0A7J7JYJ7</accession>
<protein>
    <submittedName>
        <fullName evidence="2">Uncharacterized protein</fullName>
    </submittedName>
</protein>
<evidence type="ECO:0000313" key="2">
    <source>
        <dbReference type="EMBL" id="KAF6031480.1"/>
    </source>
</evidence>
<comment type="caution">
    <text evidence="2">The sequence shown here is derived from an EMBL/GenBank/DDBJ whole genome shotgun (WGS) entry which is preliminary data.</text>
</comment>
<dbReference type="AlphaFoldDB" id="A0A7J7JYJ7"/>
<sequence length="282" mass="32392">MRKTSVISIFLLNFVTVSYIQATTVFYGPQSCPSTINLTANCLREEITLMHSAALAIHGNIDNECDPLISEQTCQLCQLFNRTKMCLDMLLGSCNYTEIYQFLWTYKVPYLGTISSLCHQRNLVAEIYENLECYNGITWNLRKCFNAVKRPLSRSCGDVNSAYTCVSMISKAYCAVLFQTKSYHKDLSSLYIRSIQPLIDLQNCTKDSQLFLGEVYPEYQYLWKETTTKVKVQQETNGTRLLHAALRLFQPQLNCAAVHKTLPNSFYFGLSYYLVIKTIYFL</sequence>
<organism evidence="2 3">
    <name type="scientific">Bugula neritina</name>
    <name type="common">Brown bryozoan</name>
    <name type="synonym">Sertularia neritina</name>
    <dbReference type="NCBI Taxonomy" id="10212"/>
    <lineage>
        <taxon>Eukaryota</taxon>
        <taxon>Metazoa</taxon>
        <taxon>Spiralia</taxon>
        <taxon>Lophotrochozoa</taxon>
        <taxon>Bryozoa</taxon>
        <taxon>Gymnolaemata</taxon>
        <taxon>Cheilostomatida</taxon>
        <taxon>Flustrina</taxon>
        <taxon>Buguloidea</taxon>
        <taxon>Bugulidae</taxon>
        <taxon>Bugula</taxon>
    </lineage>
</organism>
<reference evidence="2" key="1">
    <citation type="submission" date="2020-06" db="EMBL/GenBank/DDBJ databases">
        <title>Draft genome of Bugula neritina, a colonial animal packing powerful symbionts and potential medicines.</title>
        <authorList>
            <person name="Rayko M."/>
        </authorList>
    </citation>
    <scope>NUCLEOTIDE SEQUENCE [LARGE SCALE GENOMIC DNA]</scope>
    <source>
        <strain evidence="2">Kwan_BN1</strain>
    </source>
</reference>
<proteinExistence type="predicted"/>
<dbReference type="EMBL" id="VXIV02001597">
    <property type="protein sequence ID" value="KAF6031480.1"/>
    <property type="molecule type" value="Genomic_DNA"/>
</dbReference>
<gene>
    <name evidence="2" type="ORF">EB796_010203</name>
</gene>
<keyword evidence="1" id="KW-0732">Signal</keyword>
<name>A0A7J7JYJ7_BUGNE</name>
<evidence type="ECO:0000256" key="1">
    <source>
        <dbReference type="SAM" id="SignalP"/>
    </source>
</evidence>